<evidence type="ECO:0000313" key="3">
    <source>
        <dbReference type="Proteomes" id="UP000480548"/>
    </source>
</evidence>
<reference evidence="2 3" key="1">
    <citation type="submission" date="2019-06" db="EMBL/GenBank/DDBJ databases">
        <authorList>
            <person name="Palmer J.M."/>
        </authorList>
    </citation>
    <scope>NUCLEOTIDE SEQUENCE [LARGE SCALE GENOMIC DNA]</scope>
    <source>
        <strain evidence="2 3">TWF703</strain>
    </source>
</reference>
<protein>
    <submittedName>
        <fullName evidence="2">Uncharacterized protein</fullName>
    </submittedName>
</protein>
<sequence>MVGTIKQQLYISGIPQGLTMTVTALNLLPPDPPKEWRATLYDRSGRERKAPFVIGPNIDGGHIGEVKMYGAHAFPSNSLGARLEILWKLEGTATRVAARSGDSDDDGVAYVTVPPGEEVEHPALKPADAEPEPRGADEKPPVDPNDPASWQTKLDALPPLPQLRAGEPARTGRFIVETTEWGLVQRPDYVSVLYQVGSATPLRVVSGVAATIIGMPDDALFVIGLNTKTQEIGINGVQQKDVANTLVSYLMQGIFYAHEKAFGWVMAKILKRAHFILPELTTVYLILSANPSSTPTPKEEKKTIEEREAERRRRVVRRNSSAAISPAVSVEESW</sequence>
<gene>
    <name evidence="2" type="ORF">TWF703_006094</name>
</gene>
<dbReference type="Proteomes" id="UP000480548">
    <property type="component" value="Unassembled WGS sequence"/>
</dbReference>
<name>A0A7C8JQW1_ORBOL</name>
<evidence type="ECO:0000256" key="1">
    <source>
        <dbReference type="SAM" id="MobiDB-lite"/>
    </source>
</evidence>
<feature type="region of interest" description="Disordered" evidence="1">
    <location>
        <begin position="98"/>
        <end position="165"/>
    </location>
</feature>
<evidence type="ECO:0000313" key="2">
    <source>
        <dbReference type="EMBL" id="KAF3135181.1"/>
    </source>
</evidence>
<dbReference type="AlphaFoldDB" id="A0A7C8JQW1"/>
<dbReference type="EMBL" id="WIQZ01000033">
    <property type="protein sequence ID" value="KAF3135181.1"/>
    <property type="molecule type" value="Genomic_DNA"/>
</dbReference>
<comment type="caution">
    <text evidence="2">The sequence shown here is derived from an EMBL/GenBank/DDBJ whole genome shotgun (WGS) entry which is preliminary data.</text>
</comment>
<organism evidence="2 3">
    <name type="scientific">Orbilia oligospora</name>
    <name type="common">Nematode-trapping fungus</name>
    <name type="synonym">Arthrobotrys oligospora</name>
    <dbReference type="NCBI Taxonomy" id="2813651"/>
    <lineage>
        <taxon>Eukaryota</taxon>
        <taxon>Fungi</taxon>
        <taxon>Dikarya</taxon>
        <taxon>Ascomycota</taxon>
        <taxon>Pezizomycotina</taxon>
        <taxon>Orbiliomycetes</taxon>
        <taxon>Orbiliales</taxon>
        <taxon>Orbiliaceae</taxon>
        <taxon>Orbilia</taxon>
    </lineage>
</organism>
<feature type="compositionally biased region" description="Basic and acidic residues" evidence="1">
    <location>
        <begin position="118"/>
        <end position="141"/>
    </location>
</feature>
<accession>A0A7C8JQW1</accession>
<proteinExistence type="predicted"/>
<feature type="region of interest" description="Disordered" evidence="1">
    <location>
        <begin position="292"/>
        <end position="334"/>
    </location>
</feature>
<feature type="compositionally biased region" description="Basic and acidic residues" evidence="1">
    <location>
        <begin position="297"/>
        <end position="311"/>
    </location>
</feature>